<comment type="caution">
    <text evidence="3">The sequence shown here is derived from an EMBL/GenBank/DDBJ whole genome shotgun (WGS) entry which is preliminary data.</text>
</comment>
<evidence type="ECO:0000313" key="4">
    <source>
        <dbReference type="Proteomes" id="UP001165060"/>
    </source>
</evidence>
<feature type="compositionally biased region" description="Low complexity" evidence="2">
    <location>
        <begin position="388"/>
        <end position="415"/>
    </location>
</feature>
<feature type="compositionally biased region" description="Low complexity" evidence="2">
    <location>
        <begin position="1909"/>
        <end position="1919"/>
    </location>
</feature>
<accession>A0ABQ6N752</accession>
<feature type="compositionally biased region" description="Basic and acidic residues" evidence="2">
    <location>
        <begin position="631"/>
        <end position="644"/>
    </location>
</feature>
<comment type="similarity">
    <text evidence="1">Belongs to the VPS13 family.</text>
</comment>
<dbReference type="PANTHER" id="PTHR16166:SF93">
    <property type="entry name" value="INTERMEMBRANE LIPID TRANSFER PROTEIN VPS13"/>
    <property type="match status" value="1"/>
</dbReference>
<name>A0ABQ6N752_9STRA</name>
<sequence length="2390" mass="254059">MTSVALSFSTKVSSRLASILPQLDVNPYSDVMSATVNKLSLSTTVVSEDQQQHLLCVFRHAPTSDNAPFLHATMKRSSSRICAVSLTVRPSSFLLSPSLLTNLVAFKTATLNFSRSRPPLQPPFPFPASPPPAPSTSLPFSSSFDELSAQVHVYPLEIILPVTPLSSSPSSTPAIDALKFSFSSHLKLELNMKTLAVAPSSSSSYRAETTEFLQDSLILLPQSMPPRGDKWEKFCSAAVPEKDADYCAVLRRLALSKTTLTISDVQLQHASLLPDRLETVSGSEWHVLSPFVVSMSHSGAFTSWTKVNEAPVNNLAHSLDCSISSIDLRTFYGGSAEGVMKTTISPCIAALKEYRSKSKASSSSNPNPNPSAAGTPGSRSILPPPTPATLATTTLDTHTPLQTPNRRSPVRGSRSPRPRLPATPGSVASYSLMSVSMAPSLLDDETATLKSYHNSAPRQQQGKYPAAFRSVPRSNRQATSSPSRNHASAQVSALRALVENSVFRSHVVCKGFQLTLVPGSLQNNSAPPLLRATASSVTFKLTSHRSRVAALLRSADFTLDYHNRGLVAWEPFVEPWSFKVHLILDVPRLTAVGSECLESTSMKLFGCEEEQEWFLRATRSRSRSGGGSTSEKQRSGRSKKDQKPSRGHRQAGSTPSSSSALRQQPAQTGKPAAAPPPSSTPDPDRASRASSQRSSKGHVVVADPFAPINLCNTLDIAYLLLQLITADPSALPPAASSSSSFLSYQNLLPPTLDIFAPASQPRQPVLVSLVDEQPLNVNITSALIHQLAVLRRVSEQQQLGKRGSVGYKQSQWIVNNTGVPLAFWEDEESGGVGAASAVTLQSGAEGALLLSEGLDGATGRALTRSYITIDFPTSTGKKGGRLWKRLRRIPVDRVGVYEHRIRADQTKLISVESPLQIKNRTPKGIPFEVRDSEKKTKVLGGVVAPDSAYFVPFSLLAAAPMLYISGHNVGPLVPPVSASKEGRSPAQEFAIPGPESFFVNVSACTAEPGLRREIEIRPPYAIRNFLALPIDVQVGDSNVGVVGCGETRLFSGLSSADGVELRVRFVGDKSSPDKEAPAQFPSWSDCCFVEGGGSGADGEVAGGGMRIEDYNGIVLPLSVRVSESDDETAAAKTISVHVPFWVIDATGLRLELMTRSKSRPASAGVVGAGTGAFPLDDQKNSEFVVGQRFRARHAANNSSSGGGGGAQSSGNLMGLKGLLDKSSLSRDEQEQIFNVHMVGQNASSALCVRNFAYDGEVNEKLVPVPSPWSTQIPLKLSRDPQAINVKSPRLTKKKEQHPLALCSMVVRAPASLGGEIGTSLVYLVNRFTMVNFLGRELEIGVCRKDGRWVEGGDDDTTVLPVDGSPTALHYDDRGCVRFRPTEYGWGWSGAFRLVRKQGWANAREMTIRLRNELTGAVLIASVEFGDAGQRNNRFGVNVVFRKSECPPFRLENHTLHPLCMYQGRGREQEGRGGGSSPDRGGETAREPKTSDVVLLPYHTAPYAWDDPDSGSGFRCLVIETAAGGGGGRGGGGVSVAGGTVGRFDMDSLAPSSTLLVEHDGFHAEIIADGPTRVLRITDSSLPKEEEEGAGGEVVREGGSSSRGGAGIDVMAVLTFGVGVSLVDSSPSELLFMKFSDIVLRRELTDGGEGFDSVVLCVRKMTFDNQLWLTPFPALVRGREGRGVGRGAGGVIQDIAGASDVGRLVFGEESADAAIRVKWCKDLRYRNRGSASVSLVKDLTVLVSPLDVRVDGALALRVIDMAGILKLFKRESVQAAGFGGSRDDMLLASLGDKRDILSLKMRRAAAAARMGAGAGGGGGGVAGLLERGRQETAPREVVMITATEAISNHATMSPTPDALPYMSSGGDDDTATTADDSGMPVTRLRRLSSNNKMYGGMGMGIRSPKPGPLASSSADGAADKSGGGGGGGGGGRGGEAAHKVYFENIHISPISLRLSFTLPPTMFKTSSAVNMSAGMSAVIGFLSMTNITSIDSAPVTLRGFTRSHIFGTRQDHLQTIVGNYKSLLWGQATLLALSSELLGNPLKMLRAARDGVNDFSNELAEGYGNGNVLGAVWGGARGLVMIVRNVSYGWLTSVGKSLSHTAVSVCGVTGSLVETKMPAGAEGRVARKWMESADVEGIAMARRRNVKPKDRSLEWMRGGGGGKVVPNGIVEGVFQALAGLLSEPVAQSQNVVAGLFLVGALRGVFRGVLGGGVKILVGGLKTLGGGSERLARVVGGGDVIVRGEREREAASARVRAPRYFGDGGGAVGTSLEGNLLVPFEEGENVGFELLSRVEGGLFLSDGYLAHGDGCAGVEGGQDKGRSMIAIVTARRCLLVHEEAERFCALEWQVEYGRVVCLEAEVWADGGAEIRIWHVPRERRGGNRTAPRRSSL</sequence>
<feature type="region of interest" description="Disordered" evidence="2">
    <location>
        <begin position="1896"/>
        <end position="1932"/>
    </location>
</feature>
<dbReference type="InterPro" id="IPR026847">
    <property type="entry name" value="VPS13"/>
</dbReference>
<proteinExistence type="inferred from homology"/>
<dbReference type="EMBL" id="BRYB01002224">
    <property type="protein sequence ID" value="GMI41528.1"/>
    <property type="molecule type" value="Genomic_DNA"/>
</dbReference>
<feature type="region of interest" description="Disordered" evidence="2">
    <location>
        <begin position="1580"/>
        <end position="1601"/>
    </location>
</feature>
<feature type="region of interest" description="Disordered" evidence="2">
    <location>
        <begin position="1849"/>
        <end position="1882"/>
    </location>
</feature>
<evidence type="ECO:0000313" key="3">
    <source>
        <dbReference type="EMBL" id="GMI41528.1"/>
    </source>
</evidence>
<keyword evidence="4" id="KW-1185">Reference proteome</keyword>
<organism evidence="3 4">
    <name type="scientific">Tetraparma gracilis</name>
    <dbReference type="NCBI Taxonomy" id="2962635"/>
    <lineage>
        <taxon>Eukaryota</taxon>
        <taxon>Sar</taxon>
        <taxon>Stramenopiles</taxon>
        <taxon>Ochrophyta</taxon>
        <taxon>Bolidophyceae</taxon>
        <taxon>Parmales</taxon>
        <taxon>Triparmaceae</taxon>
        <taxon>Tetraparma</taxon>
    </lineage>
</organism>
<feature type="compositionally biased region" description="Polar residues" evidence="2">
    <location>
        <begin position="472"/>
        <end position="487"/>
    </location>
</feature>
<feature type="compositionally biased region" description="Low complexity" evidence="2">
    <location>
        <begin position="359"/>
        <end position="373"/>
    </location>
</feature>
<reference evidence="3 4" key="1">
    <citation type="journal article" date="2023" name="Commun. Biol.">
        <title>Genome analysis of Parmales, the sister group of diatoms, reveals the evolutionary specialization of diatoms from phago-mixotrophs to photoautotrophs.</title>
        <authorList>
            <person name="Ban H."/>
            <person name="Sato S."/>
            <person name="Yoshikawa S."/>
            <person name="Yamada K."/>
            <person name="Nakamura Y."/>
            <person name="Ichinomiya M."/>
            <person name="Sato N."/>
            <person name="Blanc-Mathieu R."/>
            <person name="Endo H."/>
            <person name="Kuwata A."/>
            <person name="Ogata H."/>
        </authorList>
    </citation>
    <scope>NUCLEOTIDE SEQUENCE [LARGE SCALE GENOMIC DNA]</scope>
</reference>
<dbReference type="PANTHER" id="PTHR16166">
    <property type="entry name" value="VACUOLAR PROTEIN SORTING-ASSOCIATED PROTEIN VPS13"/>
    <property type="match status" value="1"/>
</dbReference>
<feature type="compositionally biased region" description="Polar residues" evidence="2">
    <location>
        <begin position="651"/>
        <end position="667"/>
    </location>
</feature>
<feature type="compositionally biased region" description="Gly residues" evidence="2">
    <location>
        <begin position="1920"/>
        <end position="1932"/>
    </location>
</feature>
<gene>
    <name evidence="3" type="ORF">TeGR_g10714</name>
</gene>
<feature type="region of interest" description="Disordered" evidence="2">
    <location>
        <begin position="358"/>
        <end position="426"/>
    </location>
</feature>
<feature type="region of interest" description="Disordered" evidence="2">
    <location>
        <begin position="617"/>
        <end position="698"/>
    </location>
</feature>
<evidence type="ECO:0000256" key="1">
    <source>
        <dbReference type="ARBA" id="ARBA00006545"/>
    </source>
</evidence>
<feature type="compositionally biased region" description="Basic and acidic residues" evidence="2">
    <location>
        <begin position="1479"/>
        <end position="1489"/>
    </location>
</feature>
<protein>
    <recommendedName>
        <fullName evidence="5">Vacuolar protein sorting-associated protein 13 VPS13 adaptor binding domain-containing protein</fullName>
    </recommendedName>
</protein>
<evidence type="ECO:0008006" key="5">
    <source>
        <dbReference type="Google" id="ProtNLM"/>
    </source>
</evidence>
<feature type="region of interest" description="Disordered" evidence="2">
    <location>
        <begin position="1464"/>
        <end position="1489"/>
    </location>
</feature>
<dbReference type="Proteomes" id="UP001165060">
    <property type="component" value="Unassembled WGS sequence"/>
</dbReference>
<evidence type="ECO:0000256" key="2">
    <source>
        <dbReference type="SAM" id="MobiDB-lite"/>
    </source>
</evidence>
<feature type="region of interest" description="Disordered" evidence="2">
    <location>
        <begin position="454"/>
        <end position="487"/>
    </location>
</feature>